<gene>
    <name evidence="1" type="ORF">PHJA_001497100</name>
</gene>
<accession>A0A830BZ78</accession>
<reference evidence="1" key="1">
    <citation type="submission" date="2020-07" db="EMBL/GenBank/DDBJ databases">
        <title>Ethylene signaling mediates host invasion by parasitic plants.</title>
        <authorList>
            <person name="Yoshida S."/>
        </authorList>
    </citation>
    <scope>NUCLEOTIDE SEQUENCE</scope>
    <source>
        <strain evidence="1">Okayama</strain>
    </source>
</reference>
<dbReference type="Proteomes" id="UP000653305">
    <property type="component" value="Unassembled WGS sequence"/>
</dbReference>
<evidence type="ECO:0000313" key="2">
    <source>
        <dbReference type="Proteomes" id="UP000653305"/>
    </source>
</evidence>
<sequence length="165" mass="18651">ALFISAQTFIPIASKSQFQHFRLTPIAKPSSGNPPVLSWPLSGDLQFISTAGGQRLDETSVSLSKILSVHGYCRWAAASTAKLGLGISTIRRGHAGESTFMPLKAFSVASLFCQRRRLRRHGIPSFFRPPICKIFMLLFCFWCKESQFYCLREILFQIVYNEMHM</sequence>
<protein>
    <submittedName>
        <fullName evidence="1">Uncharacterized protein</fullName>
    </submittedName>
</protein>
<dbReference type="EMBL" id="BMAC01000318">
    <property type="protein sequence ID" value="GFP93527.1"/>
    <property type="molecule type" value="Genomic_DNA"/>
</dbReference>
<evidence type="ECO:0000313" key="1">
    <source>
        <dbReference type="EMBL" id="GFP93527.1"/>
    </source>
</evidence>
<organism evidence="1 2">
    <name type="scientific">Phtheirospermum japonicum</name>
    <dbReference type="NCBI Taxonomy" id="374723"/>
    <lineage>
        <taxon>Eukaryota</taxon>
        <taxon>Viridiplantae</taxon>
        <taxon>Streptophyta</taxon>
        <taxon>Embryophyta</taxon>
        <taxon>Tracheophyta</taxon>
        <taxon>Spermatophyta</taxon>
        <taxon>Magnoliopsida</taxon>
        <taxon>eudicotyledons</taxon>
        <taxon>Gunneridae</taxon>
        <taxon>Pentapetalae</taxon>
        <taxon>asterids</taxon>
        <taxon>lamiids</taxon>
        <taxon>Lamiales</taxon>
        <taxon>Orobanchaceae</taxon>
        <taxon>Orobanchaceae incertae sedis</taxon>
        <taxon>Phtheirospermum</taxon>
    </lineage>
</organism>
<feature type="non-terminal residue" evidence="1">
    <location>
        <position position="1"/>
    </location>
</feature>
<dbReference type="PANTHER" id="PTHR37744">
    <property type="entry name" value="STAR LIPID TRANSFER-LIKE PROTEIN"/>
    <property type="match status" value="1"/>
</dbReference>
<dbReference type="AlphaFoldDB" id="A0A830BZ78"/>
<proteinExistence type="predicted"/>
<dbReference type="OrthoDB" id="1690282at2759"/>
<comment type="caution">
    <text evidence="1">The sequence shown here is derived from an EMBL/GenBank/DDBJ whole genome shotgun (WGS) entry which is preliminary data.</text>
</comment>
<keyword evidence="2" id="KW-1185">Reference proteome</keyword>
<dbReference type="PANTHER" id="PTHR37744:SF1">
    <property type="entry name" value="STAR LIPID TRANSFER-LIKE PROTEIN"/>
    <property type="match status" value="1"/>
</dbReference>
<name>A0A830BZ78_9LAMI</name>